<protein>
    <submittedName>
        <fullName evidence="2">Uncharacterized protein</fullName>
    </submittedName>
</protein>
<sequence>MLAETAPVLLPGFSEVSQKVSCTVFGPTFASTPSFGPGGRVPCMRGRPPPNLVGKLIERESLKIRINPQKRKALQDALDQEDDNDAAPAPKKRKNRQVEPESPLRLTPPAPSKTIPMKYFESPRHASHSQHNQAFRHRSPSRSPTRRSPPPRRTSYSRYPSRGRSPTPARGRSPTPAQGQAFSRRSRTPSWSPTPPPGVTHGYKHSHAVILSDPIDDDIDLLEEDHDAHGGITDKSQFLGTQGNDHLNIDAGSTFDPEEEEGVKASNDEADEENQGDHDPDESRERLRAQWEEYRRSKQQRQREREQSGKGGGSTQGHKSHGDHGRERDQERNQDRGREHDQDRDRGRDRDQDRDRGGEHEHDQDRGRGREHEHDQDQDRDRGRNRDQDRARDQDQDRRLDLNATKTATTTAGRNTGVSATKTMTKTVGLGDVEGPLGMKTVSLLKLGNLN</sequence>
<feature type="compositionally biased region" description="Low complexity" evidence="1">
    <location>
        <begin position="153"/>
        <end position="168"/>
    </location>
</feature>
<dbReference type="Proteomes" id="UP001215598">
    <property type="component" value="Unassembled WGS sequence"/>
</dbReference>
<feature type="compositionally biased region" description="Basic and acidic residues" evidence="1">
    <location>
        <begin position="320"/>
        <end position="401"/>
    </location>
</feature>
<dbReference type="AlphaFoldDB" id="A0AAD7H6N4"/>
<accession>A0AAD7H6N4</accession>
<evidence type="ECO:0000256" key="1">
    <source>
        <dbReference type="SAM" id="MobiDB-lite"/>
    </source>
</evidence>
<feature type="compositionally biased region" description="Basic and acidic residues" evidence="1">
    <location>
        <begin position="275"/>
        <end position="308"/>
    </location>
</feature>
<organism evidence="2 3">
    <name type="scientific">Mycena metata</name>
    <dbReference type="NCBI Taxonomy" id="1033252"/>
    <lineage>
        <taxon>Eukaryota</taxon>
        <taxon>Fungi</taxon>
        <taxon>Dikarya</taxon>
        <taxon>Basidiomycota</taxon>
        <taxon>Agaricomycotina</taxon>
        <taxon>Agaricomycetes</taxon>
        <taxon>Agaricomycetidae</taxon>
        <taxon>Agaricales</taxon>
        <taxon>Marasmiineae</taxon>
        <taxon>Mycenaceae</taxon>
        <taxon>Mycena</taxon>
    </lineage>
</organism>
<evidence type="ECO:0000313" key="3">
    <source>
        <dbReference type="Proteomes" id="UP001215598"/>
    </source>
</evidence>
<dbReference type="EMBL" id="JARKIB010000344">
    <property type="protein sequence ID" value="KAJ7713371.1"/>
    <property type="molecule type" value="Genomic_DNA"/>
</dbReference>
<comment type="caution">
    <text evidence="2">The sequence shown here is derived from an EMBL/GenBank/DDBJ whole genome shotgun (WGS) entry which is preliminary data.</text>
</comment>
<reference evidence="2" key="1">
    <citation type="submission" date="2023-03" db="EMBL/GenBank/DDBJ databases">
        <title>Massive genome expansion in bonnet fungi (Mycena s.s.) driven by repeated elements and novel gene families across ecological guilds.</title>
        <authorList>
            <consortium name="Lawrence Berkeley National Laboratory"/>
            <person name="Harder C.B."/>
            <person name="Miyauchi S."/>
            <person name="Viragh M."/>
            <person name="Kuo A."/>
            <person name="Thoen E."/>
            <person name="Andreopoulos B."/>
            <person name="Lu D."/>
            <person name="Skrede I."/>
            <person name="Drula E."/>
            <person name="Henrissat B."/>
            <person name="Morin E."/>
            <person name="Kohler A."/>
            <person name="Barry K."/>
            <person name="LaButti K."/>
            <person name="Morin E."/>
            <person name="Salamov A."/>
            <person name="Lipzen A."/>
            <person name="Mereny Z."/>
            <person name="Hegedus B."/>
            <person name="Baldrian P."/>
            <person name="Stursova M."/>
            <person name="Weitz H."/>
            <person name="Taylor A."/>
            <person name="Grigoriev I.V."/>
            <person name="Nagy L.G."/>
            <person name="Martin F."/>
            <person name="Kauserud H."/>
        </authorList>
    </citation>
    <scope>NUCLEOTIDE SEQUENCE</scope>
    <source>
        <strain evidence="2">CBHHK182m</strain>
    </source>
</reference>
<feature type="compositionally biased region" description="Polar residues" evidence="1">
    <location>
        <begin position="234"/>
        <end position="245"/>
    </location>
</feature>
<feature type="region of interest" description="Disordered" evidence="1">
    <location>
        <begin position="67"/>
        <end position="207"/>
    </location>
</feature>
<name>A0AAD7H6N4_9AGAR</name>
<feature type="region of interest" description="Disordered" evidence="1">
    <location>
        <begin position="221"/>
        <end position="420"/>
    </location>
</feature>
<gene>
    <name evidence="2" type="ORF">B0H16DRAFT_1478691</name>
</gene>
<proteinExistence type="predicted"/>
<keyword evidence="3" id="KW-1185">Reference proteome</keyword>
<evidence type="ECO:0000313" key="2">
    <source>
        <dbReference type="EMBL" id="KAJ7713371.1"/>
    </source>
</evidence>